<evidence type="ECO:0000256" key="6">
    <source>
        <dbReference type="ARBA" id="ARBA00023136"/>
    </source>
</evidence>
<protein>
    <submittedName>
        <fullName evidence="8">Uncharacterized membrane protein YeaQ/YmgE, transglycosylase-associated protein family</fullName>
    </submittedName>
</protein>
<evidence type="ECO:0000256" key="1">
    <source>
        <dbReference type="ARBA" id="ARBA00004651"/>
    </source>
</evidence>
<keyword evidence="4 7" id="KW-0812">Transmembrane</keyword>
<dbReference type="Proteomes" id="UP000199428">
    <property type="component" value="Unassembled WGS sequence"/>
</dbReference>
<proteinExistence type="inferred from homology"/>
<feature type="transmembrane region" description="Helical" evidence="7">
    <location>
        <begin position="28"/>
        <end position="45"/>
    </location>
</feature>
<name>A0A1G5RXX3_PSEXY</name>
<keyword evidence="5 7" id="KW-1133">Transmembrane helix</keyword>
<feature type="transmembrane region" description="Helical" evidence="7">
    <location>
        <begin position="57"/>
        <end position="74"/>
    </location>
</feature>
<dbReference type="RefSeq" id="WP_028247190.1">
    <property type="nucleotide sequence ID" value="NZ_FMWK01000006.1"/>
</dbReference>
<comment type="subcellular location">
    <subcellularLocation>
        <location evidence="1">Cell membrane</location>
        <topology evidence="1">Multi-pass membrane protein</topology>
    </subcellularLocation>
</comment>
<keyword evidence="6 7" id="KW-0472">Membrane</keyword>
<evidence type="ECO:0000256" key="2">
    <source>
        <dbReference type="ARBA" id="ARBA00011006"/>
    </source>
</evidence>
<evidence type="ECO:0000256" key="4">
    <source>
        <dbReference type="ARBA" id="ARBA00022692"/>
    </source>
</evidence>
<dbReference type="GO" id="GO:0005886">
    <property type="term" value="C:plasma membrane"/>
    <property type="evidence" value="ECO:0007669"/>
    <property type="project" value="UniProtKB-SubCell"/>
</dbReference>
<dbReference type="AlphaFoldDB" id="A0A1G5RXX3"/>
<organism evidence="8 9">
    <name type="scientific">Pseudobutyrivibrio xylanivorans</name>
    <dbReference type="NCBI Taxonomy" id="185007"/>
    <lineage>
        <taxon>Bacteria</taxon>
        <taxon>Bacillati</taxon>
        <taxon>Bacillota</taxon>
        <taxon>Clostridia</taxon>
        <taxon>Lachnospirales</taxon>
        <taxon>Lachnospiraceae</taxon>
        <taxon>Pseudobutyrivibrio</taxon>
    </lineage>
</organism>
<dbReference type="Pfam" id="PF04226">
    <property type="entry name" value="Transgly_assoc"/>
    <property type="match status" value="1"/>
</dbReference>
<evidence type="ECO:0000313" key="8">
    <source>
        <dbReference type="EMBL" id="SCZ78985.1"/>
    </source>
</evidence>
<comment type="similarity">
    <text evidence="2">Belongs to the UPF0410 family.</text>
</comment>
<evidence type="ECO:0000256" key="7">
    <source>
        <dbReference type="SAM" id="Phobius"/>
    </source>
</evidence>
<evidence type="ECO:0000313" key="9">
    <source>
        <dbReference type="Proteomes" id="UP000199428"/>
    </source>
</evidence>
<dbReference type="InterPro" id="IPR007341">
    <property type="entry name" value="Transgly_assoc"/>
</dbReference>
<dbReference type="EMBL" id="FMWK01000006">
    <property type="protein sequence ID" value="SCZ78985.1"/>
    <property type="molecule type" value="Genomic_DNA"/>
</dbReference>
<reference evidence="8 9" key="1">
    <citation type="submission" date="2016-10" db="EMBL/GenBank/DDBJ databases">
        <authorList>
            <person name="de Groot N.N."/>
        </authorList>
    </citation>
    <scope>NUCLEOTIDE SEQUENCE [LARGE SCALE GENOMIC DNA]</scope>
    <source>
        <strain evidence="8 9">DSM 10317</strain>
    </source>
</reference>
<accession>A0A1G5RXX3</accession>
<evidence type="ECO:0000256" key="3">
    <source>
        <dbReference type="ARBA" id="ARBA00022475"/>
    </source>
</evidence>
<sequence length="78" mass="8047">MMTTITGLLFGALAGFIATTLMNEKSGWIKNIVLGVAGGFVGGYAFKLIGISANGQFGSLITSVAGACICIWVGRKLF</sequence>
<evidence type="ECO:0000256" key="5">
    <source>
        <dbReference type="ARBA" id="ARBA00022989"/>
    </source>
</evidence>
<keyword evidence="3" id="KW-1003">Cell membrane</keyword>
<gene>
    <name evidence="8" type="ORF">SAMN02910350_01573</name>
</gene>